<reference evidence="7" key="1">
    <citation type="journal article" date="2024" name="Algal Res.">
        <title>Biochemical, toxicological and genomic investigation of a high-biomass producing Limnothrix strain isolated from Italian shallow drinking water reservoir.</title>
        <authorList>
            <person name="Simonazzi M."/>
            <person name="Shishido T.K."/>
            <person name="Delbaje E."/>
            <person name="Wahlsten M."/>
            <person name="Fewer D.P."/>
            <person name="Sivonen K."/>
            <person name="Pezzolesi L."/>
            <person name="Pistocchi R."/>
        </authorList>
    </citation>
    <scope>NUCLEOTIDE SEQUENCE [LARGE SCALE GENOMIC DNA]</scope>
    <source>
        <strain evidence="7">LRLZ20PSL1</strain>
    </source>
</reference>
<feature type="coiled-coil region" evidence="4">
    <location>
        <begin position="677"/>
        <end position="711"/>
    </location>
</feature>
<organism evidence="6 7">
    <name type="scientific">Limnothrix redekei LRLZ20PSL1</name>
    <dbReference type="NCBI Taxonomy" id="3112953"/>
    <lineage>
        <taxon>Bacteria</taxon>
        <taxon>Bacillati</taxon>
        <taxon>Cyanobacteriota</taxon>
        <taxon>Cyanophyceae</taxon>
        <taxon>Pseudanabaenales</taxon>
        <taxon>Pseudanabaenaceae</taxon>
        <taxon>Limnothrix</taxon>
    </lineage>
</organism>
<dbReference type="EMBL" id="JAZAQF010000088">
    <property type="protein sequence ID" value="MFG3819244.1"/>
    <property type="molecule type" value="Genomic_DNA"/>
</dbReference>
<dbReference type="SUPFAM" id="SSF52540">
    <property type="entry name" value="P-loop containing nucleoside triphosphate hydrolases"/>
    <property type="match status" value="2"/>
</dbReference>
<feature type="coiled-coil region" evidence="4">
    <location>
        <begin position="817"/>
        <end position="868"/>
    </location>
</feature>
<evidence type="ECO:0000313" key="6">
    <source>
        <dbReference type="EMBL" id="MFG3819244.1"/>
    </source>
</evidence>
<gene>
    <name evidence="6" type="ORF">VPK24_16485</name>
</gene>
<dbReference type="PANTHER" id="PTHR32114:SF2">
    <property type="entry name" value="ABC TRANSPORTER ABCH.3"/>
    <property type="match status" value="1"/>
</dbReference>
<accession>A0ABW7CDQ3</accession>
<keyword evidence="7" id="KW-1185">Reference proteome</keyword>
<feature type="coiled-coil region" evidence="4">
    <location>
        <begin position="176"/>
        <end position="279"/>
    </location>
</feature>
<evidence type="ECO:0000256" key="4">
    <source>
        <dbReference type="SAM" id="Coils"/>
    </source>
</evidence>
<dbReference type="InterPro" id="IPR027417">
    <property type="entry name" value="P-loop_NTPase"/>
</dbReference>
<sequence length="1052" mass="121049">MIPEQLILKNFLSYREATLHFGGLQTACICGANGAGKSSLLEAMAWSIWGKSRASTEDDVIFAGETEATVNFTFRFGHEVYRVIRTRRLGQATALEFQMAIDEGDPDQWVFRSLTERGARATQAAILQRLRLDYDTFVNSAYLRQGRADEFMLKTPADRKDILADLLKLGQYDDLAEQAKERSKLLKGEAKQLEESIQSQEQKLADRTSLAQELATVEQQLKALRGDRQKAEARLEQLRSIAVQRQSQQQQLQWIQQQQQTVRQELERLAQEGQRLAQRQAEIDRTLAAQTEIEAGIQQLQQWQREDEILGQKSQQYHQWTTERNRQQQALDREVSRLENEQRTLHSRLQDLAQQEQELQSILNQRSEVEAAATQWQTARHHLNQLEQMQTQTAPLVQRRQQLLQEGDRVRSRLMARLEELQNLQQRAMASVARRPQLIQQWEQIDQRIQALENRKVYQDRVQEKGTERKGFIDRLTGMRVDLENQLAKLTEKMTLLAEQPAIQKSQNQEVHEILEDYGACPLCDQPLDQHHLERVQAKQKLEETELRDRLWVIQEQLALTEREIQILRQEYRDLKQELQPLNSLIEERGKLQEQLQTLEQEQISLAAQEATIAQLTATLNWFDQGGAAPELLPGLGRSLPDLRHELAELDDRLAALNFDDRNLALARAEVDRWRWVELKQHELNQAQRKLEQLQQRRPDLLAERDRLQKTLAGHLDPTEPTSLTAQLALIRQQLTALNYQPDHHEQVRAKLRSAQGWLARAETLRQCQQEAPQLLDRQRQLAQTQQSQTETQTQLAKQWAEVQSQLANQPDPSQDLQQLEVQLNDLQRAIESTVAKQAQLSQQQEFLQQVAEQIERDRQQLQQKHHQQRVYDELAKAFGKNGIQALAIETLLPQLEAEANRILSQLSANQLHINFVTQRLKKTATKRQKATDLASATIETLEIQIADAQGTRPYETYSGGESFRINFAIRLALSRLLAQRSGTALQLLIIDEGFGTQDDAGRDRLVAAINAIAPDFGCILTVTHIPQLKEAFTARIEVQKTAEGSKLAVFL</sequence>
<feature type="coiled-coil region" evidence="4">
    <location>
        <begin position="404"/>
        <end position="431"/>
    </location>
</feature>
<comment type="similarity">
    <text evidence="1">Belongs to the SMC family. SbcC subfamily.</text>
</comment>
<keyword evidence="4" id="KW-0175">Coiled coil</keyword>
<dbReference type="Proteomes" id="UP001604335">
    <property type="component" value="Unassembled WGS sequence"/>
</dbReference>
<protein>
    <recommendedName>
        <fullName evidence="3">Nuclease SbcCD subunit C</fullName>
    </recommendedName>
</protein>
<comment type="subunit">
    <text evidence="2">Heterodimer of SbcC and SbcD.</text>
</comment>
<dbReference type="Gene3D" id="3.40.50.300">
    <property type="entry name" value="P-loop containing nucleotide triphosphate hydrolases"/>
    <property type="match status" value="2"/>
</dbReference>
<feature type="coiled-coil region" evidence="4">
    <location>
        <begin position="473"/>
        <end position="500"/>
    </location>
</feature>
<comment type="caution">
    <text evidence="6">The sequence shown here is derived from an EMBL/GenBank/DDBJ whole genome shotgun (WGS) entry which is preliminary data.</text>
</comment>
<dbReference type="InterPro" id="IPR038729">
    <property type="entry name" value="Rad50/SbcC_AAA"/>
</dbReference>
<dbReference type="Pfam" id="PF13476">
    <property type="entry name" value="AAA_23"/>
    <property type="match status" value="1"/>
</dbReference>
<dbReference type="RefSeq" id="WP_393015047.1">
    <property type="nucleotide sequence ID" value="NZ_JAZAQF010000088.1"/>
</dbReference>
<dbReference type="SUPFAM" id="SSF75712">
    <property type="entry name" value="Rad50 coiled-coil Zn hook"/>
    <property type="match status" value="1"/>
</dbReference>
<feature type="coiled-coil region" evidence="4">
    <location>
        <begin position="528"/>
        <end position="619"/>
    </location>
</feature>
<evidence type="ECO:0000256" key="3">
    <source>
        <dbReference type="ARBA" id="ARBA00013368"/>
    </source>
</evidence>
<feature type="domain" description="Rad50/SbcC-type AAA" evidence="5">
    <location>
        <begin position="5"/>
        <end position="204"/>
    </location>
</feature>
<evidence type="ECO:0000313" key="7">
    <source>
        <dbReference type="Proteomes" id="UP001604335"/>
    </source>
</evidence>
<proteinExistence type="inferred from homology"/>
<dbReference type="Pfam" id="PF13558">
    <property type="entry name" value="SbcC_Walker_B"/>
    <property type="match status" value="1"/>
</dbReference>
<evidence type="ECO:0000256" key="1">
    <source>
        <dbReference type="ARBA" id="ARBA00006930"/>
    </source>
</evidence>
<dbReference type="PANTHER" id="PTHR32114">
    <property type="entry name" value="ABC TRANSPORTER ABCH.3"/>
    <property type="match status" value="1"/>
</dbReference>
<evidence type="ECO:0000256" key="2">
    <source>
        <dbReference type="ARBA" id="ARBA00011322"/>
    </source>
</evidence>
<name>A0ABW7CDQ3_9CYAN</name>
<evidence type="ECO:0000259" key="5">
    <source>
        <dbReference type="Pfam" id="PF13476"/>
    </source>
</evidence>
<feature type="coiled-coil region" evidence="4">
    <location>
        <begin position="324"/>
        <end position="372"/>
    </location>
</feature>
<dbReference type="Gene3D" id="1.10.287.510">
    <property type="entry name" value="Helix hairpin bin"/>
    <property type="match status" value="1"/>
</dbReference>